<dbReference type="PROSITE" id="PS51186">
    <property type="entry name" value="GNAT"/>
    <property type="match status" value="1"/>
</dbReference>
<name>A0ABP5L2G4_9ACTN</name>
<evidence type="ECO:0000313" key="3">
    <source>
        <dbReference type="Proteomes" id="UP001501771"/>
    </source>
</evidence>
<evidence type="ECO:0000313" key="2">
    <source>
        <dbReference type="EMBL" id="GAA2140666.1"/>
    </source>
</evidence>
<dbReference type="Pfam" id="PF00583">
    <property type="entry name" value="Acetyltransf_1"/>
    <property type="match status" value="1"/>
</dbReference>
<organism evidence="2 3">
    <name type="scientific">Nocardioides koreensis</name>
    <dbReference type="NCBI Taxonomy" id="433651"/>
    <lineage>
        <taxon>Bacteria</taxon>
        <taxon>Bacillati</taxon>
        <taxon>Actinomycetota</taxon>
        <taxon>Actinomycetes</taxon>
        <taxon>Propionibacteriales</taxon>
        <taxon>Nocardioidaceae</taxon>
        <taxon>Nocardioides</taxon>
    </lineage>
</organism>
<dbReference type="SUPFAM" id="SSF55729">
    <property type="entry name" value="Acyl-CoA N-acyltransferases (Nat)"/>
    <property type="match status" value="1"/>
</dbReference>
<evidence type="ECO:0000259" key="1">
    <source>
        <dbReference type="PROSITE" id="PS51186"/>
    </source>
</evidence>
<protein>
    <recommendedName>
        <fullName evidence="1">N-acetyltransferase domain-containing protein</fullName>
    </recommendedName>
</protein>
<dbReference type="InterPro" id="IPR000182">
    <property type="entry name" value="GNAT_dom"/>
</dbReference>
<proteinExistence type="predicted"/>
<accession>A0ABP5L2G4</accession>
<reference evidence="3" key="1">
    <citation type="journal article" date="2019" name="Int. J. Syst. Evol. Microbiol.">
        <title>The Global Catalogue of Microorganisms (GCM) 10K type strain sequencing project: providing services to taxonomists for standard genome sequencing and annotation.</title>
        <authorList>
            <consortium name="The Broad Institute Genomics Platform"/>
            <consortium name="The Broad Institute Genome Sequencing Center for Infectious Disease"/>
            <person name="Wu L."/>
            <person name="Ma J."/>
        </authorList>
    </citation>
    <scope>NUCLEOTIDE SEQUENCE [LARGE SCALE GENOMIC DNA]</scope>
    <source>
        <strain evidence="3">JCM 16022</strain>
    </source>
</reference>
<sequence>MTIDPVTPMPSVHLRPAGEGDIAFLTDVVLVATSAQNRLPGDFDEHEWRAGFTAWTTAQVAETPPPELRHSTTYVVEIEGERAGRLRVVRTPDAVEIAGIQLLPAHQDHGIGTHLIEQLVVEAHDTGRWARATVEDDNPRARALYERLGFVAVDGNGAETVLEAR</sequence>
<feature type="domain" description="N-acetyltransferase" evidence="1">
    <location>
        <begin position="12"/>
        <end position="165"/>
    </location>
</feature>
<keyword evidence="3" id="KW-1185">Reference proteome</keyword>
<dbReference type="RefSeq" id="WP_344148654.1">
    <property type="nucleotide sequence ID" value="NZ_BAAAQR010000002.1"/>
</dbReference>
<dbReference type="Proteomes" id="UP001501771">
    <property type="component" value="Unassembled WGS sequence"/>
</dbReference>
<dbReference type="InterPro" id="IPR016181">
    <property type="entry name" value="Acyl_CoA_acyltransferase"/>
</dbReference>
<dbReference type="CDD" id="cd04301">
    <property type="entry name" value="NAT_SF"/>
    <property type="match status" value="1"/>
</dbReference>
<dbReference type="Gene3D" id="3.40.630.30">
    <property type="match status" value="1"/>
</dbReference>
<gene>
    <name evidence="2" type="ORF">GCM10009844_10510</name>
</gene>
<dbReference type="EMBL" id="BAAAQR010000002">
    <property type="protein sequence ID" value="GAA2140666.1"/>
    <property type="molecule type" value="Genomic_DNA"/>
</dbReference>
<comment type="caution">
    <text evidence="2">The sequence shown here is derived from an EMBL/GenBank/DDBJ whole genome shotgun (WGS) entry which is preliminary data.</text>
</comment>